<dbReference type="CDD" id="cd07563">
    <property type="entry name" value="Peptidase_S41_IRBP"/>
    <property type="match status" value="1"/>
</dbReference>
<dbReference type="Pfam" id="PF03572">
    <property type="entry name" value="Peptidase_S41"/>
    <property type="match status" value="1"/>
</dbReference>
<accession>A0A1Z3LVJ7</accession>
<dbReference type="RefSeq" id="WP_088410263.1">
    <property type="nucleotide sequence ID" value="NZ_CP021995.1"/>
</dbReference>
<reference evidence="3 4" key="2">
    <citation type="submission" date="2017-06" db="EMBL/GenBank/DDBJ databases">
        <authorList>
            <person name="Kim H.J."/>
            <person name="Triplett B.A."/>
        </authorList>
    </citation>
    <scope>NUCLEOTIDE SEQUENCE [LARGE SCALE GENOMIC DNA]</scope>
    <source>
        <strain evidence="3 4">BZC3</strain>
    </source>
</reference>
<gene>
    <name evidence="3" type="ORF">CD943_04615</name>
</gene>
<protein>
    <submittedName>
        <fullName evidence="3">Peptidase S41</fullName>
    </submittedName>
</protein>
<evidence type="ECO:0000313" key="3">
    <source>
        <dbReference type="EMBL" id="ASD26234.1"/>
    </source>
</evidence>
<reference evidence="3 4" key="1">
    <citation type="submission" date="2017-06" db="EMBL/GenBank/DDBJ databases">
        <title>Biodegradation of gentamicin by bacterial consortia AMQD4 in synthetic medium and raw gentamicin sewage.</title>
        <authorList>
            <person name="Chang H."/>
            <person name="Feng Y."/>
            <person name="Li Z."/>
            <person name="Xue J."/>
            <person name="Cheng D."/>
        </authorList>
    </citation>
    <scope>NUCLEOTIDE SEQUENCE [LARGE SCALE GENOMIC DNA]</scope>
    <source>
        <strain evidence="3 4">BZC3</strain>
    </source>
</reference>
<dbReference type="InterPro" id="IPR005151">
    <property type="entry name" value="Tail-specific_protease"/>
</dbReference>
<evidence type="ECO:0000259" key="2">
    <source>
        <dbReference type="SMART" id="SM00245"/>
    </source>
</evidence>
<dbReference type="Gene3D" id="3.90.226.10">
    <property type="entry name" value="2-enoyl-CoA Hydratase, Chain A, domain 1"/>
    <property type="match status" value="1"/>
</dbReference>
<dbReference type="InterPro" id="IPR029045">
    <property type="entry name" value="ClpP/crotonase-like_dom_sf"/>
</dbReference>
<feature type="chain" id="PRO_5013300677" evidence="1">
    <location>
        <begin position="16"/>
        <end position="308"/>
    </location>
</feature>
<sequence>MFLALLSSFALSTSAAGCEAHNDAVNAAADVVEARYVIADEGRVIADQLRAWSRDGRYRQPCDDSAGFMSQLNRDLDGWDGHFFFERQSDSADVAAQDWLSAWRAEARTVNAGVREARVLEGNIGYVRISSWYPWDSAGPKLHAALALVADVDGLIIDLRGNGGGDAATVSHLMRALAPSSIDAVQSIARRDAEQPEPLPEAELPRIRETLPLAILVDRRSASASEYLAYSLQALDRAVVIGGRSGGVASMIGEPVALPNGFAIAVPEARPVNLITRGNWEADGVRPDHSGGDDPVHVARRHLEHSGA</sequence>
<dbReference type="PANTHER" id="PTHR11261:SF3">
    <property type="entry name" value="RETINOL-BINDING PROTEIN 3"/>
    <property type="match status" value="1"/>
</dbReference>
<dbReference type="PANTHER" id="PTHR11261">
    <property type="entry name" value="INTERPHOTORECEPTOR RETINOID-BINDING PROTEIN"/>
    <property type="match status" value="1"/>
</dbReference>
<dbReference type="SMART" id="SM00245">
    <property type="entry name" value="TSPc"/>
    <property type="match status" value="1"/>
</dbReference>
<evidence type="ECO:0000256" key="1">
    <source>
        <dbReference type="SAM" id="SignalP"/>
    </source>
</evidence>
<dbReference type="SUPFAM" id="SSF52096">
    <property type="entry name" value="ClpP/crotonase"/>
    <property type="match status" value="1"/>
</dbReference>
<organism evidence="3 4">
    <name type="scientific">Brevundimonas diminuta</name>
    <name type="common">Pseudomonas diminuta</name>
    <dbReference type="NCBI Taxonomy" id="293"/>
    <lineage>
        <taxon>Bacteria</taxon>
        <taxon>Pseudomonadati</taxon>
        <taxon>Pseudomonadota</taxon>
        <taxon>Alphaproteobacteria</taxon>
        <taxon>Caulobacterales</taxon>
        <taxon>Caulobacteraceae</taxon>
        <taxon>Brevundimonas</taxon>
    </lineage>
</organism>
<dbReference type="GO" id="GO:0006508">
    <property type="term" value="P:proteolysis"/>
    <property type="evidence" value="ECO:0007669"/>
    <property type="project" value="InterPro"/>
</dbReference>
<dbReference type="GO" id="GO:0008236">
    <property type="term" value="F:serine-type peptidase activity"/>
    <property type="evidence" value="ECO:0007669"/>
    <property type="project" value="InterPro"/>
</dbReference>
<name>A0A1Z3LVJ7_BREDI</name>
<keyword evidence="1" id="KW-0732">Signal</keyword>
<evidence type="ECO:0000313" key="4">
    <source>
        <dbReference type="Proteomes" id="UP000197024"/>
    </source>
</evidence>
<dbReference type="AlphaFoldDB" id="A0A1Z3LVJ7"/>
<dbReference type="Proteomes" id="UP000197024">
    <property type="component" value="Chromosome"/>
</dbReference>
<proteinExistence type="predicted"/>
<feature type="signal peptide" evidence="1">
    <location>
        <begin position="1"/>
        <end position="15"/>
    </location>
</feature>
<dbReference type="Gene3D" id="3.30.750.44">
    <property type="match status" value="1"/>
</dbReference>
<dbReference type="EMBL" id="CP021995">
    <property type="protein sequence ID" value="ASD26234.1"/>
    <property type="molecule type" value="Genomic_DNA"/>
</dbReference>
<feature type="domain" description="Tail specific protease" evidence="2">
    <location>
        <begin position="89"/>
        <end position="292"/>
    </location>
</feature>